<keyword evidence="2" id="KW-1185">Reference proteome</keyword>
<evidence type="ECO:0000313" key="1">
    <source>
        <dbReference type="EMBL" id="GFT08079.1"/>
    </source>
</evidence>
<organism evidence="1 2">
    <name type="scientific">Nephila pilipes</name>
    <name type="common">Giant wood spider</name>
    <name type="synonym">Nephila maculata</name>
    <dbReference type="NCBI Taxonomy" id="299642"/>
    <lineage>
        <taxon>Eukaryota</taxon>
        <taxon>Metazoa</taxon>
        <taxon>Ecdysozoa</taxon>
        <taxon>Arthropoda</taxon>
        <taxon>Chelicerata</taxon>
        <taxon>Arachnida</taxon>
        <taxon>Araneae</taxon>
        <taxon>Araneomorphae</taxon>
        <taxon>Entelegynae</taxon>
        <taxon>Araneoidea</taxon>
        <taxon>Nephilidae</taxon>
        <taxon>Nephila</taxon>
    </lineage>
</organism>
<dbReference type="Proteomes" id="UP000887013">
    <property type="component" value="Unassembled WGS sequence"/>
</dbReference>
<sequence>MNVPCRHLRTGYDDANAFGREFEGLLNSNPLEIIFDASDPPTYLHYNGSGSNPYLLCVSSDLSDYSKRKVIEAPGSGHRQIIASIVLFGSERKKQKDPQKVSWNFKKADWQNVLLQEIKTYKCFWSIELKEVKAKRDRLKRKAELSKKPQDVIFWRKQVAMLRKTVLVVKRQAFSDICTLRDMAIGFQPSLLYMALVKTASELCRRNPEIDAFIVKPPEKKKTTTRKEISESEFVYSTEWESLINDKVSLLGLPTGLQQNLIQFIRPISLKIKEWIFYHCNLLNCERSEFNLQSCLHWNSNGMIDDHKTAISIARNETFDLALRLQIAQVYYLEEDVYKLKLEQGDNEIASLKEHSSLLYDSMINMFETNFSNSKNRGSFYCNNPSALTHFFTKMDRRKRYDILRSSMDNNHREMKVIHFAFMQMTPKERKRLYKRYGSIILISFVDWPLHHNFLEMADMLWSYICKEDFMDILEYIYQTRIDREWKEFDYEGLLRNFWLKSPKDFKDHVRQVDSFLRQVSGEPLSFLKFI</sequence>
<gene>
    <name evidence="1" type="primary">HNAJ_LOCUS13337</name>
    <name evidence="1" type="ORF">NPIL_187631</name>
</gene>
<dbReference type="OrthoDB" id="6413125at2759"/>
<dbReference type="EMBL" id="BMAW01103208">
    <property type="protein sequence ID" value="GFT08079.1"/>
    <property type="molecule type" value="Genomic_DNA"/>
</dbReference>
<proteinExistence type="predicted"/>
<protein>
    <submittedName>
        <fullName evidence="1">Uncharacterized protein</fullName>
    </submittedName>
</protein>
<evidence type="ECO:0000313" key="2">
    <source>
        <dbReference type="Proteomes" id="UP000887013"/>
    </source>
</evidence>
<dbReference type="AlphaFoldDB" id="A0A8X6NDF5"/>
<accession>A0A8X6NDF5</accession>
<reference evidence="1" key="1">
    <citation type="submission" date="2020-08" db="EMBL/GenBank/DDBJ databases">
        <title>Multicomponent nature underlies the extraordinary mechanical properties of spider dragline silk.</title>
        <authorList>
            <person name="Kono N."/>
            <person name="Nakamura H."/>
            <person name="Mori M."/>
            <person name="Yoshida Y."/>
            <person name="Ohtoshi R."/>
            <person name="Malay A.D."/>
            <person name="Moran D.A.P."/>
            <person name="Tomita M."/>
            <person name="Numata K."/>
            <person name="Arakawa K."/>
        </authorList>
    </citation>
    <scope>NUCLEOTIDE SEQUENCE</scope>
</reference>
<name>A0A8X6NDF5_NEPPI</name>
<comment type="caution">
    <text evidence="1">The sequence shown here is derived from an EMBL/GenBank/DDBJ whole genome shotgun (WGS) entry which is preliminary data.</text>
</comment>